<accession>A0A8H3ZCY9</accession>
<gene>
    <name evidence="2" type="ORF">EG328_001591</name>
</gene>
<dbReference type="EMBL" id="WNWS01000014">
    <property type="protein sequence ID" value="KAE9987776.1"/>
    <property type="molecule type" value="Genomic_DNA"/>
</dbReference>
<dbReference type="Proteomes" id="UP000447873">
    <property type="component" value="Unassembled WGS sequence"/>
</dbReference>
<reference evidence="2 3" key="1">
    <citation type="submission" date="2018-12" db="EMBL/GenBank/DDBJ databases">
        <title>Venturia inaequalis Genome Resource.</title>
        <authorList>
            <person name="Lichtner F.J."/>
        </authorList>
    </citation>
    <scope>NUCLEOTIDE SEQUENCE [LARGE SCALE GENOMIC DNA]</scope>
    <source>
        <strain evidence="2 3">120213</strain>
    </source>
</reference>
<evidence type="ECO:0000313" key="2">
    <source>
        <dbReference type="EMBL" id="KAE9987776.1"/>
    </source>
</evidence>
<feature type="region of interest" description="Disordered" evidence="1">
    <location>
        <begin position="132"/>
        <end position="153"/>
    </location>
</feature>
<proteinExistence type="predicted"/>
<feature type="region of interest" description="Disordered" evidence="1">
    <location>
        <begin position="1"/>
        <end position="81"/>
    </location>
</feature>
<protein>
    <submittedName>
        <fullName evidence="2">Uncharacterized protein</fullName>
    </submittedName>
</protein>
<name>A0A8H3ZCY9_VENIN</name>
<evidence type="ECO:0000313" key="3">
    <source>
        <dbReference type="Proteomes" id="UP000447873"/>
    </source>
</evidence>
<feature type="compositionally biased region" description="Low complexity" evidence="1">
    <location>
        <begin position="44"/>
        <end position="55"/>
    </location>
</feature>
<dbReference type="AlphaFoldDB" id="A0A8H3ZCY9"/>
<feature type="compositionally biased region" description="Low complexity" evidence="1">
    <location>
        <begin position="208"/>
        <end position="218"/>
    </location>
</feature>
<organism evidence="2 3">
    <name type="scientific">Venturia inaequalis</name>
    <name type="common">Apple scab fungus</name>
    <dbReference type="NCBI Taxonomy" id="5025"/>
    <lineage>
        <taxon>Eukaryota</taxon>
        <taxon>Fungi</taxon>
        <taxon>Dikarya</taxon>
        <taxon>Ascomycota</taxon>
        <taxon>Pezizomycotina</taxon>
        <taxon>Dothideomycetes</taxon>
        <taxon>Pleosporomycetidae</taxon>
        <taxon>Venturiales</taxon>
        <taxon>Venturiaceae</taxon>
        <taxon>Venturia</taxon>
    </lineage>
</organism>
<sequence length="478" mass="53252">MKALIRNLVTSSRAPAKMLDNSHSHPHPQRDNDDSFIMINQDGNTTRPTTPTKNTETPERESPVPNPLFTSPTDTTDALRGSYPEDLIDEQDLVDENQENPMNKPLEDKINDTIFAWSWTDTADAHATAADLDDAGPVTSPESHSADLDQGTPMDIDPKPDENYSPMARVFGLLNMWTGTNNVSSNSSKTESTKLDTISEEGNESMDTSTEPSENTSTNLNFAAPVNSPTDSALGAPMTAINSRTMQMSTFQLNQDILYHTTPSGTAPPSYQTSPHLLPDFSQDTMQVIQPTSPLDDVSENPTTLTESASTITLTQDSFSAAINDEKQKMTELPPNPRPWGWNKPTTFLCLPQRLRQAIMINTVSAKDFQVRRLRVTVVDDKYKPPVQKYKWGTSNWNWDQKEVADNGRILEDYYEAFVFDEKVQTWGRVLKAVDENLAGDMKGVRRGWKKLGLVARKEKIRKMGWVGMVGSGWTGSF</sequence>
<evidence type="ECO:0000256" key="1">
    <source>
        <dbReference type="SAM" id="MobiDB-lite"/>
    </source>
</evidence>
<feature type="compositionally biased region" description="Basic and acidic residues" evidence="1">
    <location>
        <begin position="20"/>
        <end position="33"/>
    </location>
</feature>
<feature type="region of interest" description="Disordered" evidence="1">
    <location>
        <begin position="181"/>
        <end position="218"/>
    </location>
</feature>
<feature type="compositionally biased region" description="Polar residues" evidence="1">
    <location>
        <begin position="181"/>
        <end position="190"/>
    </location>
</feature>
<comment type="caution">
    <text evidence="2">The sequence shown here is derived from an EMBL/GenBank/DDBJ whole genome shotgun (WGS) entry which is preliminary data.</text>
</comment>